<dbReference type="AlphaFoldDB" id="A0A9X1R299"/>
<keyword evidence="2" id="KW-0732">Signal</keyword>
<feature type="coiled-coil region" evidence="1">
    <location>
        <begin position="98"/>
        <end position="141"/>
    </location>
</feature>
<dbReference type="RefSeq" id="WP_139854834.1">
    <property type="nucleotide sequence ID" value="NZ_JAIRBB010000002.1"/>
</dbReference>
<evidence type="ECO:0000313" key="3">
    <source>
        <dbReference type="EMBL" id="MCG2430517.1"/>
    </source>
</evidence>
<keyword evidence="1" id="KW-0175">Coiled coil</keyword>
<protein>
    <submittedName>
        <fullName evidence="3">Uncharacterized protein</fullName>
    </submittedName>
</protein>
<feature type="signal peptide" evidence="2">
    <location>
        <begin position="1"/>
        <end position="20"/>
    </location>
</feature>
<evidence type="ECO:0000256" key="2">
    <source>
        <dbReference type="SAM" id="SignalP"/>
    </source>
</evidence>
<keyword evidence="4" id="KW-1185">Reference proteome</keyword>
<dbReference type="EMBL" id="JAIRBB010000002">
    <property type="protein sequence ID" value="MCG2430517.1"/>
    <property type="molecule type" value="Genomic_DNA"/>
</dbReference>
<comment type="caution">
    <text evidence="3">The sequence shown here is derived from an EMBL/GenBank/DDBJ whole genome shotgun (WGS) entry which is preliminary data.</text>
</comment>
<reference evidence="3" key="1">
    <citation type="submission" date="2021-09" db="EMBL/GenBank/DDBJ databases">
        <title>Genome of Aequorivita sp. strain F64183.</title>
        <authorList>
            <person name="Wang Y."/>
        </authorList>
    </citation>
    <scope>NUCLEOTIDE SEQUENCE</scope>
    <source>
        <strain evidence="3">F64183</strain>
    </source>
</reference>
<evidence type="ECO:0000313" key="4">
    <source>
        <dbReference type="Proteomes" id="UP001139462"/>
    </source>
</evidence>
<dbReference type="Proteomes" id="UP001139462">
    <property type="component" value="Unassembled WGS sequence"/>
</dbReference>
<accession>A0A9X1R299</accession>
<feature type="chain" id="PRO_5040927234" evidence="2">
    <location>
        <begin position="21"/>
        <end position="158"/>
    </location>
</feature>
<organism evidence="3 4">
    <name type="scientific">Aequorivita xiaoshiensis</name>
    <dbReference type="NCBI Taxonomy" id="2874476"/>
    <lineage>
        <taxon>Bacteria</taxon>
        <taxon>Pseudomonadati</taxon>
        <taxon>Bacteroidota</taxon>
        <taxon>Flavobacteriia</taxon>
        <taxon>Flavobacteriales</taxon>
        <taxon>Flavobacteriaceae</taxon>
        <taxon>Aequorivita</taxon>
    </lineage>
</organism>
<proteinExistence type="predicted"/>
<sequence>MKNAVMSLALAILTLAGVQAQENKTVKQESTIKRVVTKKGSEVEVKEVKETDTESGAVIVSDDNQTNQEFRIESKKNRDNKLLTDELSTDEKNELLILENKRKQEEKLEASIRQQKELAAQKRKELEQIQLQKEKELAERRAKLEARPKRMSKLKKSN</sequence>
<evidence type="ECO:0000256" key="1">
    <source>
        <dbReference type="SAM" id="Coils"/>
    </source>
</evidence>
<name>A0A9X1R299_9FLAO</name>
<gene>
    <name evidence="3" type="ORF">K8344_05250</name>
</gene>